<dbReference type="EMBL" id="JANPWB010000016">
    <property type="protein sequence ID" value="KAJ1084605.1"/>
    <property type="molecule type" value="Genomic_DNA"/>
</dbReference>
<sequence>MRPSLIATLATVPTCSSSLQGAHLLHATDDPEANTGPDCMGVEQCKRCKGPQWPLITTGTRVGVRAPRYPPAGNPFGIHCTDEPVPEQKADRDRERSRLRRSTTAGALAGPSVMF</sequence>
<evidence type="ECO:0000313" key="2">
    <source>
        <dbReference type="EMBL" id="KAJ1084605.1"/>
    </source>
</evidence>
<feature type="compositionally biased region" description="Basic and acidic residues" evidence="1">
    <location>
        <begin position="80"/>
        <end position="96"/>
    </location>
</feature>
<evidence type="ECO:0000313" key="3">
    <source>
        <dbReference type="Proteomes" id="UP001066276"/>
    </source>
</evidence>
<gene>
    <name evidence="2" type="ORF">NDU88_004751</name>
</gene>
<proteinExistence type="predicted"/>
<comment type="caution">
    <text evidence="2">The sequence shown here is derived from an EMBL/GenBank/DDBJ whole genome shotgun (WGS) entry which is preliminary data.</text>
</comment>
<keyword evidence="3" id="KW-1185">Reference proteome</keyword>
<organism evidence="2 3">
    <name type="scientific">Pleurodeles waltl</name>
    <name type="common">Iberian ribbed newt</name>
    <dbReference type="NCBI Taxonomy" id="8319"/>
    <lineage>
        <taxon>Eukaryota</taxon>
        <taxon>Metazoa</taxon>
        <taxon>Chordata</taxon>
        <taxon>Craniata</taxon>
        <taxon>Vertebrata</taxon>
        <taxon>Euteleostomi</taxon>
        <taxon>Amphibia</taxon>
        <taxon>Batrachia</taxon>
        <taxon>Caudata</taxon>
        <taxon>Salamandroidea</taxon>
        <taxon>Salamandridae</taxon>
        <taxon>Pleurodelinae</taxon>
        <taxon>Pleurodeles</taxon>
    </lineage>
</organism>
<accession>A0AAV7L9J1</accession>
<reference evidence="2" key="1">
    <citation type="journal article" date="2022" name="bioRxiv">
        <title>Sequencing and chromosome-scale assembly of the giantPleurodeles waltlgenome.</title>
        <authorList>
            <person name="Brown T."/>
            <person name="Elewa A."/>
            <person name="Iarovenko S."/>
            <person name="Subramanian E."/>
            <person name="Araus A.J."/>
            <person name="Petzold A."/>
            <person name="Susuki M."/>
            <person name="Suzuki K.-i.T."/>
            <person name="Hayashi T."/>
            <person name="Toyoda A."/>
            <person name="Oliveira C."/>
            <person name="Osipova E."/>
            <person name="Leigh N.D."/>
            <person name="Simon A."/>
            <person name="Yun M.H."/>
        </authorList>
    </citation>
    <scope>NUCLEOTIDE SEQUENCE</scope>
    <source>
        <strain evidence="2">20211129_DDA</strain>
        <tissue evidence="2">Liver</tissue>
    </source>
</reference>
<feature type="region of interest" description="Disordered" evidence="1">
    <location>
        <begin position="67"/>
        <end position="115"/>
    </location>
</feature>
<protein>
    <recommendedName>
        <fullName evidence="4">Secreted protein</fullName>
    </recommendedName>
</protein>
<evidence type="ECO:0000256" key="1">
    <source>
        <dbReference type="SAM" id="MobiDB-lite"/>
    </source>
</evidence>
<dbReference type="AlphaFoldDB" id="A0AAV7L9J1"/>
<evidence type="ECO:0008006" key="4">
    <source>
        <dbReference type="Google" id="ProtNLM"/>
    </source>
</evidence>
<dbReference type="Proteomes" id="UP001066276">
    <property type="component" value="Chromosome 12"/>
</dbReference>
<name>A0AAV7L9J1_PLEWA</name>